<evidence type="ECO:0000313" key="2">
    <source>
        <dbReference type="EMBL" id="KAH6830983.1"/>
    </source>
</evidence>
<reference evidence="2 3" key="1">
    <citation type="journal article" date="2021" name="Nat. Commun.">
        <title>Incipient diploidization of the medicinal plant Perilla within 10,000 years.</title>
        <authorList>
            <person name="Zhang Y."/>
            <person name="Shen Q."/>
            <person name="Leng L."/>
            <person name="Zhang D."/>
            <person name="Chen S."/>
            <person name="Shi Y."/>
            <person name="Ning Z."/>
            <person name="Chen S."/>
        </authorList>
    </citation>
    <scope>NUCLEOTIDE SEQUENCE [LARGE SCALE GENOMIC DNA]</scope>
    <source>
        <strain evidence="3">cv. PC099</strain>
    </source>
</reference>
<organism evidence="2 3">
    <name type="scientific">Perilla frutescens var. hirtella</name>
    <name type="common">Perilla citriodora</name>
    <name type="synonym">Perilla setoyensis</name>
    <dbReference type="NCBI Taxonomy" id="608512"/>
    <lineage>
        <taxon>Eukaryota</taxon>
        <taxon>Viridiplantae</taxon>
        <taxon>Streptophyta</taxon>
        <taxon>Embryophyta</taxon>
        <taxon>Tracheophyta</taxon>
        <taxon>Spermatophyta</taxon>
        <taxon>Magnoliopsida</taxon>
        <taxon>eudicotyledons</taxon>
        <taxon>Gunneridae</taxon>
        <taxon>Pentapetalae</taxon>
        <taxon>asterids</taxon>
        <taxon>lamiids</taxon>
        <taxon>Lamiales</taxon>
        <taxon>Lamiaceae</taxon>
        <taxon>Nepetoideae</taxon>
        <taxon>Elsholtzieae</taxon>
        <taxon>Perilla</taxon>
    </lineage>
</organism>
<evidence type="ECO:0000313" key="3">
    <source>
        <dbReference type="Proteomes" id="UP001190926"/>
    </source>
</evidence>
<sequence length="394" mass="44138">MISLRCNLSYLDTIRQKLGNDNISAMKASCFGHLFLIPDLKFQGQLNNMLLRRLVNSSLKHLLLSFNISGCNLDFTPFDFAIITGLKFGPCSILSVEFELHRCVFGSKCSIAVDEIEKAFKAECCASAGCSKLSLKLAFLLILFGILLGEVAYDLVVRQTHRAKLTLDKLLQNDKKLQLDANGFSLALQVWAYEVILVVARNAAQKIECAANCFPRILRSIATKPVKFDIVHTYFLNVKPYTLNNHQAQSVECGGSQPPATDMVEESVSVPLTEESLHVPNITVNDPVVANLQRRVVELEQYIQEMKTSRKIEVESVKINRPGLRLGSSLAHMESNKPTVKSHMPKRSKKVSQGKRHSNLRMSQLRKPHLLCSPNPYDPNESEYIPDHANAFEN</sequence>
<dbReference type="AlphaFoldDB" id="A0AAD4JBY4"/>
<dbReference type="PANTHER" id="PTHR48449:SF1">
    <property type="entry name" value="DUF1985 DOMAIN-CONTAINING PROTEIN"/>
    <property type="match status" value="1"/>
</dbReference>
<accession>A0AAD4JBY4</accession>
<proteinExistence type="predicted"/>
<dbReference type="PANTHER" id="PTHR48449">
    <property type="entry name" value="DUF1985 DOMAIN-CONTAINING PROTEIN"/>
    <property type="match status" value="1"/>
</dbReference>
<dbReference type="EMBL" id="SDAM02000091">
    <property type="protein sequence ID" value="KAH6830983.1"/>
    <property type="molecule type" value="Genomic_DNA"/>
</dbReference>
<comment type="caution">
    <text evidence="2">The sequence shown here is derived from an EMBL/GenBank/DDBJ whole genome shotgun (WGS) entry which is preliminary data.</text>
</comment>
<keyword evidence="3" id="KW-1185">Reference proteome</keyword>
<gene>
    <name evidence="2" type="ORF">C2S53_006749</name>
</gene>
<feature type="compositionally biased region" description="Basic residues" evidence="1">
    <location>
        <begin position="343"/>
        <end position="369"/>
    </location>
</feature>
<feature type="region of interest" description="Disordered" evidence="1">
    <location>
        <begin position="332"/>
        <end position="394"/>
    </location>
</feature>
<name>A0AAD4JBY4_PERFH</name>
<evidence type="ECO:0000256" key="1">
    <source>
        <dbReference type="SAM" id="MobiDB-lite"/>
    </source>
</evidence>
<protein>
    <submittedName>
        <fullName evidence="2">Uncharacterized protein</fullName>
    </submittedName>
</protein>
<dbReference type="Proteomes" id="UP001190926">
    <property type="component" value="Unassembled WGS sequence"/>
</dbReference>